<reference evidence="1" key="1">
    <citation type="submission" date="2021-02" db="EMBL/GenBank/DDBJ databases">
        <authorList>
            <person name="Nowell W R."/>
        </authorList>
    </citation>
    <scope>NUCLEOTIDE SEQUENCE</scope>
</reference>
<organism evidence="1 3">
    <name type="scientific">Rotaria socialis</name>
    <dbReference type="NCBI Taxonomy" id="392032"/>
    <lineage>
        <taxon>Eukaryota</taxon>
        <taxon>Metazoa</taxon>
        <taxon>Spiralia</taxon>
        <taxon>Gnathifera</taxon>
        <taxon>Rotifera</taxon>
        <taxon>Eurotatoria</taxon>
        <taxon>Bdelloidea</taxon>
        <taxon>Philodinida</taxon>
        <taxon>Philodinidae</taxon>
        <taxon>Rotaria</taxon>
    </lineage>
</organism>
<dbReference type="EMBL" id="CAJOBR010072861">
    <property type="protein sequence ID" value="CAF5105023.1"/>
    <property type="molecule type" value="Genomic_DNA"/>
</dbReference>
<evidence type="ECO:0000313" key="3">
    <source>
        <dbReference type="Proteomes" id="UP000663848"/>
    </source>
</evidence>
<evidence type="ECO:0000313" key="1">
    <source>
        <dbReference type="EMBL" id="CAF5103060.1"/>
    </source>
</evidence>
<dbReference type="Proteomes" id="UP000663848">
    <property type="component" value="Unassembled WGS sequence"/>
</dbReference>
<evidence type="ECO:0000313" key="2">
    <source>
        <dbReference type="EMBL" id="CAF5105023.1"/>
    </source>
</evidence>
<dbReference type="AlphaFoldDB" id="A0A822EKL5"/>
<proteinExistence type="predicted"/>
<name>A0A822EKL5_9BILA</name>
<feature type="non-terminal residue" evidence="1">
    <location>
        <position position="1"/>
    </location>
</feature>
<comment type="caution">
    <text evidence="1">The sequence shown here is derived from an EMBL/GenBank/DDBJ whole genome shotgun (WGS) entry which is preliminary data.</text>
</comment>
<accession>A0A822EKL5</accession>
<protein>
    <submittedName>
        <fullName evidence="1">Uncharacterized protein</fullName>
    </submittedName>
</protein>
<dbReference type="EMBL" id="CAJOBR010072195">
    <property type="protein sequence ID" value="CAF5103060.1"/>
    <property type="molecule type" value="Genomic_DNA"/>
</dbReference>
<gene>
    <name evidence="1" type="ORF">QYT958_LOCUS44952</name>
    <name evidence="2" type="ORF">QYT958_LOCUS45054</name>
</gene>
<sequence>IDPDQFTFNKFIRFYMQLMERHEIDKIFDATFEIDRNKSILAIAP</sequence>